<proteinExistence type="predicted"/>
<protein>
    <submittedName>
        <fullName evidence="1">Uncharacterized protein</fullName>
    </submittedName>
</protein>
<dbReference type="Proteomes" id="UP001375539">
    <property type="component" value="Unassembled WGS sequence"/>
</dbReference>
<gene>
    <name evidence="1" type="ORF">WKI58_10580</name>
</gene>
<dbReference type="EMBL" id="JBBKAI010000002">
    <property type="protein sequence ID" value="MEJ8656967.1"/>
    <property type="molecule type" value="Genomic_DNA"/>
</dbReference>
<name>A0ACC6QET9_9ACTN</name>
<sequence length="221" mass="22825">MDSPAENKRTAVLALVVMGVLLVGALVVFTVFNGEDDSEAPTGTAPTASAANDGKAQNGEDGARPAAGAPRPIVPPAEVAEAHRVMADYMAGLSTYEHTDKDASWAPPLLALTTRDEALKQETALPSGKEWGACLATRCSSEGRATVVRDAMIADDLTRGSGQMISSVVNVTATRSEGGEETGTESNSWLVTAQKRGSGWQVSGFDLFGLGNVGASDETEG</sequence>
<accession>A0ACC6QET9</accession>
<reference evidence="1" key="1">
    <citation type="submission" date="2024-03" db="EMBL/GenBank/DDBJ databases">
        <title>Novel Streptomyces species of biotechnological and ecological value are a feature of Machair soil.</title>
        <authorList>
            <person name="Prole J.R."/>
            <person name="Goodfellow M."/>
            <person name="Allenby N."/>
            <person name="Ward A.C."/>
        </authorList>
    </citation>
    <scope>NUCLEOTIDE SEQUENCE</scope>
    <source>
        <strain evidence="1">MS1.AVA.4</strain>
    </source>
</reference>
<organism evidence="1 2">
    <name type="scientific">Streptomyces pratisoli</name>
    <dbReference type="NCBI Taxonomy" id="3139917"/>
    <lineage>
        <taxon>Bacteria</taxon>
        <taxon>Bacillati</taxon>
        <taxon>Actinomycetota</taxon>
        <taxon>Actinomycetes</taxon>
        <taxon>Kitasatosporales</taxon>
        <taxon>Streptomycetaceae</taxon>
        <taxon>Streptomyces</taxon>
    </lineage>
</organism>
<keyword evidence="2" id="KW-1185">Reference proteome</keyword>
<evidence type="ECO:0000313" key="2">
    <source>
        <dbReference type="Proteomes" id="UP001375539"/>
    </source>
</evidence>
<comment type="caution">
    <text evidence="1">The sequence shown here is derived from an EMBL/GenBank/DDBJ whole genome shotgun (WGS) entry which is preliminary data.</text>
</comment>
<evidence type="ECO:0000313" key="1">
    <source>
        <dbReference type="EMBL" id="MEJ8656967.1"/>
    </source>
</evidence>